<dbReference type="AlphaFoldDB" id="A0A2V3PZK9"/>
<dbReference type="SMART" id="SM00530">
    <property type="entry name" value="HTH_XRE"/>
    <property type="match status" value="1"/>
</dbReference>
<evidence type="ECO:0000259" key="1">
    <source>
        <dbReference type="PROSITE" id="PS50943"/>
    </source>
</evidence>
<feature type="domain" description="HTH cro/C1-type" evidence="1">
    <location>
        <begin position="17"/>
        <end position="70"/>
    </location>
</feature>
<sequence length="142" mass="16566">METVAKKRKKINHGRNLRIARTSMDITQEDLAFRVNMSQSKVSALELEEVIDDSVLDKFATALNVPVNFLKNFEPEEVINSYNVYENEFSMTHAENSQGDIMGQKIVEREENIYNPLDKVSELYERLLKEKDKQIEELKVNR</sequence>
<dbReference type="Gene3D" id="1.10.260.40">
    <property type="entry name" value="lambda repressor-like DNA-binding domains"/>
    <property type="match status" value="1"/>
</dbReference>
<dbReference type="Proteomes" id="UP000247973">
    <property type="component" value="Unassembled WGS sequence"/>
</dbReference>
<dbReference type="EMBL" id="QICL01000002">
    <property type="protein sequence ID" value="PXV67975.1"/>
    <property type="molecule type" value="Genomic_DNA"/>
</dbReference>
<dbReference type="OrthoDB" id="674774at2"/>
<dbReference type="InterPro" id="IPR001387">
    <property type="entry name" value="Cro/C1-type_HTH"/>
</dbReference>
<reference evidence="2 3" key="1">
    <citation type="submission" date="2018-03" db="EMBL/GenBank/DDBJ databases">
        <title>Genomic Encyclopedia of Archaeal and Bacterial Type Strains, Phase II (KMG-II): from individual species to whole genera.</title>
        <authorList>
            <person name="Goeker M."/>
        </authorList>
    </citation>
    <scope>NUCLEOTIDE SEQUENCE [LARGE SCALE GENOMIC DNA]</scope>
    <source>
        <strain evidence="2 3">DSM 100214</strain>
    </source>
</reference>
<keyword evidence="3" id="KW-1185">Reference proteome</keyword>
<evidence type="ECO:0000313" key="2">
    <source>
        <dbReference type="EMBL" id="PXV67975.1"/>
    </source>
</evidence>
<dbReference type="GO" id="GO:0003677">
    <property type="term" value="F:DNA binding"/>
    <property type="evidence" value="ECO:0007669"/>
    <property type="project" value="InterPro"/>
</dbReference>
<protein>
    <submittedName>
        <fullName evidence="2">Helix-turn-helix protein</fullName>
    </submittedName>
</protein>
<name>A0A2V3PZK9_9BACT</name>
<organism evidence="2 3">
    <name type="scientific">Dysgonomonas alginatilytica</name>
    <dbReference type="NCBI Taxonomy" id="1605892"/>
    <lineage>
        <taxon>Bacteria</taxon>
        <taxon>Pseudomonadati</taxon>
        <taxon>Bacteroidota</taxon>
        <taxon>Bacteroidia</taxon>
        <taxon>Bacteroidales</taxon>
        <taxon>Dysgonomonadaceae</taxon>
        <taxon>Dysgonomonas</taxon>
    </lineage>
</organism>
<dbReference type="CDD" id="cd00093">
    <property type="entry name" value="HTH_XRE"/>
    <property type="match status" value="1"/>
</dbReference>
<comment type="caution">
    <text evidence="2">The sequence shown here is derived from an EMBL/GenBank/DDBJ whole genome shotgun (WGS) entry which is preliminary data.</text>
</comment>
<dbReference type="Pfam" id="PF01381">
    <property type="entry name" value="HTH_3"/>
    <property type="match status" value="1"/>
</dbReference>
<dbReference type="PROSITE" id="PS50943">
    <property type="entry name" value="HTH_CROC1"/>
    <property type="match status" value="1"/>
</dbReference>
<gene>
    <name evidence="2" type="ORF">CLV62_1025</name>
</gene>
<accession>A0A2V3PZK9</accession>
<evidence type="ECO:0000313" key="3">
    <source>
        <dbReference type="Proteomes" id="UP000247973"/>
    </source>
</evidence>
<proteinExistence type="predicted"/>
<dbReference type="InterPro" id="IPR010982">
    <property type="entry name" value="Lambda_DNA-bd_dom_sf"/>
</dbReference>
<dbReference type="RefSeq" id="WP_110309271.1">
    <property type="nucleotide sequence ID" value="NZ_QICL01000002.1"/>
</dbReference>
<dbReference type="SUPFAM" id="SSF47413">
    <property type="entry name" value="lambda repressor-like DNA-binding domains"/>
    <property type="match status" value="1"/>
</dbReference>